<dbReference type="InterPro" id="IPR002877">
    <property type="entry name" value="RNA_MeTrfase_FtsJ_dom"/>
</dbReference>
<dbReference type="SUPFAM" id="SSF53335">
    <property type="entry name" value="S-adenosyl-L-methionine-dependent methyltransferases"/>
    <property type="match status" value="1"/>
</dbReference>
<dbReference type="GO" id="GO:0008173">
    <property type="term" value="F:RNA methyltransferase activity"/>
    <property type="evidence" value="ECO:0007669"/>
    <property type="project" value="TreeGrafter"/>
</dbReference>
<accession>X1CPM3</accession>
<evidence type="ECO:0000313" key="6">
    <source>
        <dbReference type="EMBL" id="GAH09747.1"/>
    </source>
</evidence>
<organism evidence="6">
    <name type="scientific">marine sediment metagenome</name>
    <dbReference type="NCBI Taxonomy" id="412755"/>
    <lineage>
        <taxon>unclassified sequences</taxon>
        <taxon>metagenomes</taxon>
        <taxon>ecological metagenomes</taxon>
    </lineage>
</organism>
<evidence type="ECO:0000256" key="2">
    <source>
        <dbReference type="ARBA" id="ARBA00022603"/>
    </source>
</evidence>
<dbReference type="AlphaFoldDB" id="X1CPM3"/>
<dbReference type="Gene3D" id="3.40.50.150">
    <property type="entry name" value="Vaccinia Virus protein VP39"/>
    <property type="match status" value="1"/>
</dbReference>
<dbReference type="PANTHER" id="PTHR10920">
    <property type="entry name" value="RIBOSOMAL RNA METHYLTRANSFERASE"/>
    <property type="match status" value="1"/>
</dbReference>
<evidence type="ECO:0000256" key="3">
    <source>
        <dbReference type="ARBA" id="ARBA00022679"/>
    </source>
</evidence>
<dbReference type="PANTHER" id="PTHR10920:SF13">
    <property type="entry name" value="PRE-RRNA 2'-O-RIBOSE RNA METHYLTRANSFERASE FTSJ3"/>
    <property type="match status" value="1"/>
</dbReference>
<keyword evidence="3" id="KW-0808">Transferase</keyword>
<evidence type="ECO:0000259" key="5">
    <source>
        <dbReference type="Pfam" id="PF01728"/>
    </source>
</evidence>
<evidence type="ECO:0000256" key="4">
    <source>
        <dbReference type="ARBA" id="ARBA00022691"/>
    </source>
</evidence>
<dbReference type="InterPro" id="IPR015507">
    <property type="entry name" value="rRNA-MeTfrase_E"/>
</dbReference>
<comment type="caution">
    <text evidence="6">The sequence shown here is derived from an EMBL/GenBank/DDBJ whole genome shotgun (WGS) entry which is preliminary data.</text>
</comment>
<dbReference type="GO" id="GO:0006364">
    <property type="term" value="P:rRNA processing"/>
    <property type="evidence" value="ECO:0007669"/>
    <property type="project" value="UniProtKB-KW"/>
</dbReference>
<dbReference type="GO" id="GO:0001510">
    <property type="term" value="P:RNA methylation"/>
    <property type="evidence" value="ECO:0007669"/>
    <property type="project" value="InterPro"/>
</dbReference>
<reference evidence="6" key="1">
    <citation type="journal article" date="2014" name="Front. Microbiol.">
        <title>High frequency of phylogenetically diverse reductive dehalogenase-homologous genes in deep subseafloor sedimentary metagenomes.</title>
        <authorList>
            <person name="Kawai M."/>
            <person name="Futagami T."/>
            <person name="Toyoda A."/>
            <person name="Takaki Y."/>
            <person name="Nishi S."/>
            <person name="Hori S."/>
            <person name="Arai W."/>
            <person name="Tsubouchi T."/>
            <person name="Morono Y."/>
            <person name="Uchiyama I."/>
            <person name="Ito T."/>
            <person name="Fujiyama A."/>
            <person name="Inagaki F."/>
            <person name="Takami H."/>
        </authorList>
    </citation>
    <scope>NUCLEOTIDE SEQUENCE</scope>
    <source>
        <strain evidence="6">Expedition CK06-06</strain>
    </source>
</reference>
<name>X1CPM3_9ZZZZ</name>
<dbReference type="PIRSF" id="PIRSF005461">
    <property type="entry name" value="23S_rRNA_mtase"/>
    <property type="match status" value="1"/>
</dbReference>
<dbReference type="EMBL" id="BART01032324">
    <property type="protein sequence ID" value="GAH09747.1"/>
    <property type="molecule type" value="Genomic_DNA"/>
</dbReference>
<keyword evidence="2" id="KW-0489">Methyltransferase</keyword>
<feature type="domain" description="Ribosomal RNA methyltransferase FtsJ" evidence="5">
    <location>
        <begin position="22"/>
        <end position="174"/>
    </location>
</feature>
<feature type="non-terminal residue" evidence="6">
    <location>
        <position position="175"/>
    </location>
</feature>
<gene>
    <name evidence="6" type="ORF">S01H4_55901</name>
</gene>
<protein>
    <recommendedName>
        <fullName evidence="5">Ribosomal RNA methyltransferase FtsJ domain-containing protein</fullName>
    </recommendedName>
</protein>
<dbReference type="InterPro" id="IPR029063">
    <property type="entry name" value="SAM-dependent_MTases_sf"/>
</dbReference>
<sequence>MPKEAEEHKRDAAYKQAKREGYRARSAFKLLEIQNRYNIFKRAYYILDLGSAPGSWLQVAKKYAELNLTKNFDKYYHRLHYKIMGVDIKRLAPIEDVKIIKMDFTAPEFQVEINNYFNGKKLDLILSDASINKSGNKFSDQARQIKLCLNVLELTKNLKTKGNFLIKVFQGADFE</sequence>
<dbReference type="Pfam" id="PF01728">
    <property type="entry name" value="FtsJ"/>
    <property type="match status" value="1"/>
</dbReference>
<evidence type="ECO:0000256" key="1">
    <source>
        <dbReference type="ARBA" id="ARBA00022552"/>
    </source>
</evidence>
<dbReference type="InterPro" id="IPR050082">
    <property type="entry name" value="RNA_methyltr_RlmE"/>
</dbReference>
<proteinExistence type="predicted"/>
<keyword evidence="4" id="KW-0949">S-adenosyl-L-methionine</keyword>
<keyword evidence="1" id="KW-0698">rRNA processing</keyword>